<dbReference type="GO" id="GO:0003824">
    <property type="term" value="F:catalytic activity"/>
    <property type="evidence" value="ECO:0007669"/>
    <property type="project" value="InterPro"/>
</dbReference>
<dbReference type="AlphaFoldDB" id="A0A5A9YXA9"/>
<comment type="caution">
    <text evidence="2">The sequence shown here is derived from an EMBL/GenBank/DDBJ whole genome shotgun (WGS) entry which is preliminary data.</text>
</comment>
<gene>
    <name evidence="2" type="ORF">FLO80_20800</name>
</gene>
<dbReference type="InterPro" id="IPR011037">
    <property type="entry name" value="Pyrv_Knase-like_insert_dom_sf"/>
</dbReference>
<evidence type="ECO:0000313" key="2">
    <source>
        <dbReference type="EMBL" id="KAA0909613.1"/>
    </source>
</evidence>
<proteinExistence type="predicted"/>
<dbReference type="Proteomes" id="UP000325291">
    <property type="component" value="Unassembled WGS sequence"/>
</dbReference>
<dbReference type="InterPro" id="IPR005302">
    <property type="entry name" value="MoCF_Sase_C"/>
</dbReference>
<dbReference type="GO" id="GO:0030151">
    <property type="term" value="F:molybdenum ion binding"/>
    <property type="evidence" value="ECO:0007669"/>
    <property type="project" value="InterPro"/>
</dbReference>
<dbReference type="PROSITE" id="PS51340">
    <property type="entry name" value="MOSC"/>
    <property type="match status" value="1"/>
</dbReference>
<organism evidence="2 3">
    <name type="scientific">Aquicoccus porphyridii</name>
    <dbReference type="NCBI Taxonomy" id="1852029"/>
    <lineage>
        <taxon>Bacteria</taxon>
        <taxon>Pseudomonadati</taxon>
        <taxon>Pseudomonadota</taxon>
        <taxon>Alphaproteobacteria</taxon>
        <taxon>Rhodobacterales</taxon>
        <taxon>Paracoccaceae</taxon>
        <taxon>Aquicoccus</taxon>
    </lineage>
</organism>
<dbReference type="Gene3D" id="2.40.33.20">
    <property type="entry name" value="PK beta-barrel domain-like"/>
    <property type="match status" value="1"/>
</dbReference>
<accession>A0A5A9YXA9</accession>
<dbReference type="Pfam" id="PF03473">
    <property type="entry name" value="MOSC"/>
    <property type="match status" value="1"/>
</dbReference>
<dbReference type="GO" id="GO:0030170">
    <property type="term" value="F:pyridoxal phosphate binding"/>
    <property type="evidence" value="ECO:0007669"/>
    <property type="project" value="InterPro"/>
</dbReference>
<protein>
    <submittedName>
        <fullName evidence="2">MOSC domain-containing protein</fullName>
    </submittedName>
</protein>
<name>A0A5A9YXA9_9RHOB</name>
<feature type="domain" description="MOSC" evidence="1">
    <location>
        <begin position="91"/>
        <end position="243"/>
    </location>
</feature>
<sequence length="243" mass="25758">MDGRADRGGAGMIFGRVREIWRYPVSSMGGEKLESAIFAPGGVEGDRLWGVEVDGAIAAPEKRKVCRPLPDMPARLLGNIPEVLLPSGGWARADAPEASAAIAERLAARVRLAPHESLAPRYERLDVHVLTTAALASLAGWISDPAQADPRRYRPNLVIETAGGVEGLPEQDLVGRRLEIGEVRVEIVEPCARCALPALGVDGLAFLPELIHAVSKRAGGNFGALARIEGSGRIATGDEVRLG</sequence>
<dbReference type="EMBL" id="VINQ01000030">
    <property type="protein sequence ID" value="KAA0909613.1"/>
    <property type="molecule type" value="Genomic_DNA"/>
</dbReference>
<reference evidence="2 3" key="1">
    <citation type="submission" date="2019-07" db="EMBL/GenBank/DDBJ databases">
        <title>Aquicoccus porphyridii gen. nov., sp. nov., isolated from a small marine red alga, Porphyridium marinum.</title>
        <authorList>
            <person name="Liu L."/>
        </authorList>
    </citation>
    <scope>NUCLEOTIDE SEQUENCE [LARGE SCALE GENOMIC DNA]</scope>
    <source>
        <strain evidence="2 3">L1 8-17</strain>
    </source>
</reference>
<keyword evidence="3" id="KW-1185">Reference proteome</keyword>
<dbReference type="SUPFAM" id="SSF50800">
    <property type="entry name" value="PK beta-barrel domain-like"/>
    <property type="match status" value="1"/>
</dbReference>
<evidence type="ECO:0000313" key="3">
    <source>
        <dbReference type="Proteomes" id="UP000325291"/>
    </source>
</evidence>
<evidence type="ECO:0000259" key="1">
    <source>
        <dbReference type="PROSITE" id="PS51340"/>
    </source>
</evidence>